<feature type="compositionally biased region" description="Low complexity" evidence="12">
    <location>
        <begin position="2701"/>
        <end position="2712"/>
    </location>
</feature>
<feature type="region of interest" description="Disordered" evidence="12">
    <location>
        <begin position="3280"/>
        <end position="3313"/>
    </location>
</feature>
<feature type="compositionally biased region" description="Low complexity" evidence="12">
    <location>
        <begin position="410"/>
        <end position="419"/>
    </location>
</feature>
<feature type="region of interest" description="Disordered" evidence="12">
    <location>
        <begin position="2947"/>
        <end position="2967"/>
    </location>
</feature>
<dbReference type="GO" id="GO:0005634">
    <property type="term" value="C:nucleus"/>
    <property type="evidence" value="ECO:0007669"/>
    <property type="project" value="UniProtKB-SubCell"/>
</dbReference>
<feature type="region of interest" description="Disordered" evidence="12">
    <location>
        <begin position="1902"/>
        <end position="1944"/>
    </location>
</feature>
<feature type="compositionally biased region" description="Basic and acidic residues" evidence="12">
    <location>
        <begin position="3145"/>
        <end position="3171"/>
    </location>
</feature>
<keyword evidence="2" id="KW-0677">Repeat</keyword>
<feature type="region of interest" description="Disordered" evidence="12">
    <location>
        <begin position="567"/>
        <end position="619"/>
    </location>
</feature>
<feature type="compositionally biased region" description="Acidic residues" evidence="12">
    <location>
        <begin position="2061"/>
        <end position="2070"/>
    </location>
</feature>
<feature type="compositionally biased region" description="Polar residues" evidence="12">
    <location>
        <begin position="368"/>
        <end position="385"/>
    </location>
</feature>
<feature type="domain" description="Chromo" evidence="13">
    <location>
        <begin position="1086"/>
        <end position="1152"/>
    </location>
</feature>
<dbReference type="EMBL" id="VSWD01000012">
    <property type="protein sequence ID" value="KAK3086718.1"/>
    <property type="molecule type" value="Genomic_DNA"/>
</dbReference>
<dbReference type="Gene3D" id="3.40.50.300">
    <property type="entry name" value="P-loop containing nucleotide triphosphate hydrolases"/>
    <property type="match status" value="1"/>
</dbReference>
<evidence type="ECO:0000256" key="5">
    <source>
        <dbReference type="ARBA" id="ARBA00022840"/>
    </source>
</evidence>
<dbReference type="GO" id="GO:0006325">
    <property type="term" value="P:chromatin organization"/>
    <property type="evidence" value="ECO:0007669"/>
    <property type="project" value="UniProtKB-KW"/>
</dbReference>
<feature type="compositionally biased region" description="Basic and acidic residues" evidence="12">
    <location>
        <begin position="846"/>
        <end position="867"/>
    </location>
</feature>
<dbReference type="InterPro" id="IPR001650">
    <property type="entry name" value="Helicase_C-like"/>
</dbReference>
<evidence type="ECO:0000256" key="1">
    <source>
        <dbReference type="ARBA" id="ARBA00004123"/>
    </source>
</evidence>
<feature type="region of interest" description="Disordered" evidence="12">
    <location>
        <begin position="3024"/>
        <end position="3064"/>
    </location>
</feature>
<protein>
    <submittedName>
        <fullName evidence="16">Uncharacterized protein</fullName>
    </submittedName>
</protein>
<dbReference type="InterPro" id="IPR016197">
    <property type="entry name" value="Chromo-like_dom_sf"/>
</dbReference>
<dbReference type="InterPro" id="IPR014001">
    <property type="entry name" value="Helicase_ATP-bd"/>
</dbReference>
<evidence type="ECO:0000259" key="14">
    <source>
        <dbReference type="PROSITE" id="PS51192"/>
    </source>
</evidence>
<feature type="compositionally biased region" description="Low complexity" evidence="12">
    <location>
        <begin position="588"/>
        <end position="619"/>
    </location>
</feature>
<evidence type="ECO:0000256" key="10">
    <source>
        <dbReference type="ARBA" id="ARBA00023242"/>
    </source>
</evidence>
<feature type="compositionally biased region" description="Pro residues" evidence="12">
    <location>
        <begin position="400"/>
        <end position="409"/>
    </location>
</feature>
<dbReference type="GO" id="GO:0005524">
    <property type="term" value="F:ATP binding"/>
    <property type="evidence" value="ECO:0007669"/>
    <property type="project" value="UniProtKB-KW"/>
</dbReference>
<dbReference type="Gene3D" id="3.40.50.10810">
    <property type="entry name" value="Tandem AAA-ATPase domain"/>
    <property type="match status" value="1"/>
</dbReference>
<dbReference type="Gene3D" id="1.10.10.60">
    <property type="entry name" value="Homeodomain-like"/>
    <property type="match status" value="1"/>
</dbReference>
<feature type="coiled-coil region" evidence="11">
    <location>
        <begin position="2377"/>
        <end position="2432"/>
    </location>
</feature>
<evidence type="ECO:0000256" key="12">
    <source>
        <dbReference type="SAM" id="MobiDB-lite"/>
    </source>
</evidence>
<feature type="compositionally biased region" description="Basic residues" evidence="12">
    <location>
        <begin position="938"/>
        <end position="948"/>
    </location>
</feature>
<feature type="compositionally biased region" description="Basic and acidic residues" evidence="12">
    <location>
        <begin position="2647"/>
        <end position="2658"/>
    </location>
</feature>
<feature type="compositionally biased region" description="Basic residues" evidence="12">
    <location>
        <begin position="1802"/>
        <end position="1816"/>
    </location>
</feature>
<dbReference type="CDD" id="cd18793">
    <property type="entry name" value="SF2_C_SNF"/>
    <property type="match status" value="1"/>
</dbReference>
<evidence type="ECO:0000256" key="4">
    <source>
        <dbReference type="ARBA" id="ARBA00022801"/>
    </source>
</evidence>
<dbReference type="Pfam" id="PF07533">
    <property type="entry name" value="BRK"/>
    <property type="match status" value="2"/>
</dbReference>
<feature type="compositionally biased region" description="Polar residues" evidence="12">
    <location>
        <begin position="510"/>
        <end position="522"/>
    </location>
</feature>
<dbReference type="FunFam" id="2.40.50.40:FF:000001">
    <property type="entry name" value="chromodomain-helicase-DNA-binding protein 8 isoform X4"/>
    <property type="match status" value="1"/>
</dbReference>
<evidence type="ECO:0000259" key="13">
    <source>
        <dbReference type="PROSITE" id="PS50013"/>
    </source>
</evidence>
<feature type="compositionally biased region" description="Basic and acidic residues" evidence="12">
    <location>
        <begin position="3190"/>
        <end position="3211"/>
    </location>
</feature>
<dbReference type="InterPro" id="IPR000953">
    <property type="entry name" value="Chromo/chromo_shadow_dom"/>
</dbReference>
<dbReference type="InterPro" id="IPR006576">
    <property type="entry name" value="BRK_domain"/>
</dbReference>
<dbReference type="Proteomes" id="UP001186944">
    <property type="component" value="Unassembled WGS sequence"/>
</dbReference>
<dbReference type="CDD" id="cd18663">
    <property type="entry name" value="CD2_tandem_CHD5-9_like"/>
    <property type="match status" value="1"/>
</dbReference>
<feature type="compositionally biased region" description="Basic residues" evidence="12">
    <location>
        <begin position="1917"/>
        <end position="1927"/>
    </location>
</feature>
<evidence type="ECO:0000259" key="15">
    <source>
        <dbReference type="PROSITE" id="PS51194"/>
    </source>
</evidence>
<feature type="region of interest" description="Disordered" evidence="12">
    <location>
        <begin position="2638"/>
        <end position="2665"/>
    </location>
</feature>
<comment type="subcellular location">
    <subcellularLocation>
        <location evidence="1">Nucleus</location>
    </subcellularLocation>
</comment>
<evidence type="ECO:0000313" key="17">
    <source>
        <dbReference type="Proteomes" id="UP001186944"/>
    </source>
</evidence>
<dbReference type="CDD" id="cd17995">
    <property type="entry name" value="DEXHc_CHD6_7_8_9"/>
    <property type="match status" value="1"/>
</dbReference>
<dbReference type="GO" id="GO:0003677">
    <property type="term" value="F:DNA binding"/>
    <property type="evidence" value="ECO:0007669"/>
    <property type="project" value="UniProtKB-KW"/>
</dbReference>
<feature type="region of interest" description="Disordered" evidence="12">
    <location>
        <begin position="2055"/>
        <end position="2111"/>
    </location>
</feature>
<feature type="compositionally biased region" description="Basic and acidic residues" evidence="12">
    <location>
        <begin position="2087"/>
        <end position="2097"/>
    </location>
</feature>
<feature type="region of interest" description="Disordered" evidence="12">
    <location>
        <begin position="1000"/>
        <end position="1022"/>
    </location>
</feature>
<dbReference type="SMART" id="SM00592">
    <property type="entry name" value="BRK"/>
    <property type="match status" value="2"/>
</dbReference>
<dbReference type="GO" id="GO:0016787">
    <property type="term" value="F:hydrolase activity"/>
    <property type="evidence" value="ECO:0007669"/>
    <property type="project" value="UniProtKB-KW"/>
</dbReference>
<dbReference type="PANTHER" id="PTHR46850">
    <property type="entry name" value="CHROMODOMAIN-HELICASE-DNA-BINDING PROTEIN 9"/>
    <property type="match status" value="1"/>
</dbReference>
<dbReference type="InterPro" id="IPR027417">
    <property type="entry name" value="P-loop_NTPase"/>
</dbReference>
<proteinExistence type="predicted"/>
<feature type="compositionally biased region" description="Basic and acidic residues" evidence="12">
    <location>
        <begin position="2469"/>
        <end position="2480"/>
    </location>
</feature>
<feature type="region of interest" description="Disordered" evidence="12">
    <location>
        <begin position="20"/>
        <end position="44"/>
    </location>
</feature>
<dbReference type="InterPro" id="IPR000330">
    <property type="entry name" value="SNF2_N"/>
</dbReference>
<dbReference type="PROSITE" id="PS51194">
    <property type="entry name" value="HELICASE_CTER"/>
    <property type="match status" value="1"/>
</dbReference>
<feature type="region of interest" description="Disordered" evidence="12">
    <location>
        <begin position="2432"/>
        <end position="2506"/>
    </location>
</feature>
<dbReference type="FunFam" id="3.40.50.10810:FF:000003">
    <property type="entry name" value="chromodomain-helicase-DNA-binding protein 8 isoform X4"/>
    <property type="match status" value="1"/>
</dbReference>
<dbReference type="InterPro" id="IPR056342">
    <property type="entry name" value="HTH_CHD6-9"/>
</dbReference>
<feature type="compositionally biased region" description="Basic residues" evidence="12">
    <location>
        <begin position="884"/>
        <end position="913"/>
    </location>
</feature>
<keyword evidence="4" id="KW-0378">Hydrolase</keyword>
<feature type="compositionally biased region" description="Polar residues" evidence="12">
    <location>
        <begin position="718"/>
        <end position="734"/>
    </location>
</feature>
<dbReference type="SUPFAM" id="SSF160481">
    <property type="entry name" value="BRK domain-like"/>
    <property type="match status" value="2"/>
</dbReference>
<feature type="compositionally biased region" description="Acidic residues" evidence="12">
    <location>
        <begin position="1008"/>
        <end position="1022"/>
    </location>
</feature>
<evidence type="ECO:0000256" key="7">
    <source>
        <dbReference type="ARBA" id="ARBA00023015"/>
    </source>
</evidence>
<organism evidence="16 17">
    <name type="scientific">Pinctada imbricata</name>
    <name type="common">Atlantic pearl-oyster</name>
    <name type="synonym">Pinctada martensii</name>
    <dbReference type="NCBI Taxonomy" id="66713"/>
    <lineage>
        <taxon>Eukaryota</taxon>
        <taxon>Metazoa</taxon>
        <taxon>Spiralia</taxon>
        <taxon>Lophotrochozoa</taxon>
        <taxon>Mollusca</taxon>
        <taxon>Bivalvia</taxon>
        <taxon>Autobranchia</taxon>
        <taxon>Pteriomorphia</taxon>
        <taxon>Pterioida</taxon>
        <taxon>Pterioidea</taxon>
        <taxon>Pteriidae</taxon>
        <taxon>Pinctada</taxon>
    </lineage>
</organism>
<feature type="region of interest" description="Disordered" evidence="12">
    <location>
        <begin position="3109"/>
        <end position="3254"/>
    </location>
</feature>
<evidence type="ECO:0000313" key="16">
    <source>
        <dbReference type="EMBL" id="KAK3086718.1"/>
    </source>
</evidence>
<feature type="compositionally biased region" description="Gly residues" evidence="12">
    <location>
        <begin position="25"/>
        <end position="34"/>
    </location>
</feature>
<dbReference type="Pfam" id="PF00385">
    <property type="entry name" value="Chromo"/>
    <property type="match status" value="2"/>
</dbReference>
<feature type="coiled-coil region" evidence="11">
    <location>
        <begin position="524"/>
        <end position="567"/>
    </location>
</feature>
<dbReference type="InterPro" id="IPR037259">
    <property type="entry name" value="BRK_sf"/>
</dbReference>
<feature type="domain" description="Helicase ATP-binding" evidence="14">
    <location>
        <begin position="1187"/>
        <end position="1361"/>
    </location>
</feature>
<dbReference type="SMART" id="SM00487">
    <property type="entry name" value="DEXDc"/>
    <property type="match status" value="1"/>
</dbReference>
<evidence type="ECO:0000256" key="8">
    <source>
        <dbReference type="ARBA" id="ARBA00023125"/>
    </source>
</evidence>
<dbReference type="PANTHER" id="PTHR46850:SF1">
    <property type="entry name" value="CHROMODOMAIN-HELICASE-DNA-BINDING PROTEIN 9"/>
    <property type="match status" value="1"/>
</dbReference>
<feature type="region of interest" description="Disordered" evidence="12">
    <location>
        <begin position="834"/>
        <end position="969"/>
    </location>
</feature>
<keyword evidence="6" id="KW-0156">Chromatin regulator</keyword>
<feature type="region of interest" description="Disordered" evidence="12">
    <location>
        <begin position="368"/>
        <end position="522"/>
    </location>
</feature>
<keyword evidence="11" id="KW-0175">Coiled coil</keyword>
<dbReference type="Pfam" id="PF23078">
    <property type="entry name" value="HTH_CHD6-9"/>
    <property type="match status" value="1"/>
</dbReference>
<dbReference type="Pfam" id="PF00271">
    <property type="entry name" value="Helicase_C"/>
    <property type="match status" value="1"/>
</dbReference>
<evidence type="ECO:0000256" key="9">
    <source>
        <dbReference type="ARBA" id="ARBA00023163"/>
    </source>
</evidence>
<dbReference type="InterPro" id="IPR051493">
    <property type="entry name" value="CHD"/>
</dbReference>
<feature type="compositionally biased region" description="Acidic residues" evidence="12">
    <location>
        <begin position="953"/>
        <end position="969"/>
    </location>
</feature>
<feature type="region of interest" description="Disordered" evidence="12">
    <location>
        <begin position="2696"/>
        <end position="2720"/>
    </location>
</feature>
<evidence type="ECO:0000256" key="11">
    <source>
        <dbReference type="SAM" id="Coils"/>
    </source>
</evidence>
<feature type="region of interest" description="Disordered" evidence="12">
    <location>
        <begin position="714"/>
        <end position="734"/>
    </location>
</feature>
<reference evidence="16" key="1">
    <citation type="submission" date="2019-08" db="EMBL/GenBank/DDBJ databases">
        <title>The improved chromosome-level genome for the pearl oyster Pinctada fucata martensii using PacBio sequencing and Hi-C.</title>
        <authorList>
            <person name="Zheng Z."/>
        </authorList>
    </citation>
    <scope>NUCLEOTIDE SEQUENCE</scope>
    <source>
        <strain evidence="16">ZZ-2019</strain>
        <tissue evidence="16">Adductor muscle</tissue>
    </source>
</reference>
<keyword evidence="7" id="KW-0805">Transcription regulation</keyword>
<feature type="compositionally biased region" description="Low complexity" evidence="12">
    <location>
        <begin position="567"/>
        <end position="580"/>
    </location>
</feature>
<sequence>MADDPMLSLFDTDGSFLDDLTGTDSGLGGPGNGMDGSYMGPQPGMQQDTMMNPLQHPQNMPTQGQQGFGGNQYGGMGNMPYQNQQQQFSGDSFNQFSGGQKLHHMNLPMANMPHGGGNPVIGMGQPQPFGSNVSHQPGYGSYNMGQQQMGPRLPNPHQPSMGMGQSGGWPPNHGQEPPFMQQNAVRQPMMSPQQQPIPNTGMMGMRMPQQNIPNVGVIGGGMQQTQYLSHHDFALSTSGAGSGQQGPMNSFPPSTSSNQPGMMYQGMASPNNRISSVPISSSNNPMAPPPQRAFQQQMGHAMRPPSFTVAQPQIQMQQQGFPSNFMNQQPQQQVNMNSNIQTSSYQRFPFPHGQGNVNMAGMGDVHSQNAQFSSKTSPNQSQQFRPSYAGVPQQRATTPSPRPTPPPSVTPDSHPSPTSQGSIRHPVPNQQSDQMISPPQRSNSATPVSSPFHPSPQSDNSHLSNNTFTSPVQPSQSTNQVQNNMSAAGNLPDESVKPSVGPTMGMIGQDGQNISQTANSANQGQNVEMEIQTLQQQLNQLQGIPQTQQSQEKMLGLQERIRSLRAQQELQRQQQQQHPQQLPPQQPPQQSQFLLHHQQPQPPQGGMHIPPQQPGQQMIQIGQPVPSSMAQQPNMNSRPQLIQIRQPGQYPGQPQKLLLVTQGGQGGQPIQRLIQPVASTQQMVPQGVQHAPMAVGSPQKMQVILQQQPQLSTVQQPGISSSHLPTSSNIPQPNNAQQQVIQPMPGLNSTPVNIPSSVVQLQLGPSGNLHVQSSSNQMPGQMIPMMPPLQEANNDAQEAVARAQAQGLEVPKLMIGSPIPATVDDVKTPDILDEEVKKKKKRVRKPREPKTPKEKKEKKPDKENSTEEKEESMDGTEKLETKKPKTKTPKPSAKKKKKPVATFLKNKKKRKRRDSSEGSDMELKGEVDFAEADESQKRRSARNTKRKKYHDEIDIDLTDDETQDADMDNDTVVKPVQVLEDNPIEEDRIIVDKILGSRMRKPEKDTDVDVENDDQQSQEEDEEVEEFFVKYKNYSYLHCEWKTADDLEKNDKRIHQKIRRFKMKKFQTNSIFSELDEDELFNPDYVEVDRVLDVSMTTDPTNNEEVTYFLVKWRGLSYEDSTWELQQDVDPGKVKAYYNFRDPPPEEDRTPKARGIPDEWVKLDESREYKNGNQLRDYQLEGVNWLTFCWHNEQNCILADEMGLGKTIQSITFLNEVLVYGVKGPFLVIVPLSTLGNWQREFETWTDINTIVYHGTAGSRNMLQAYEMFYKDENGKRIPNLYKFQALVTTYECIISDCELLSDIEWRCLIIDEAHRLKNAKCRLMEGLKMFECEHRVLLSGTPLQNNTEELHSLLSFLEPERFKSTQAFLTEFGDLKTDEQVDKLKAILKPMMLRRLKEDVEKNLAAKEETIVEVELTNIQKKYYRAILERNFTFLSKGSGTSANVPNLLNTMMELRKCCNHPYLIKGAEDKIIAESKETKEGKGEDYNQTMDSLVNSCGKMVLLDKLLPKLKQNGHKVLIFSQMVRVLDILEDYLLHRQYLFERIDGRICGKLRQEAIDRFSKPESDRFVFLLCTKAGGLGINLTAADTVIIYDSDWNPQNDLQAQARCHRIGQTKEVKVYRLITRNSYEREMFDKASLKLGLDKAVLQSMGGEKAQNPQAQMSKKEIEELLRKGAYGALMDDDKAGDEFCEEDIDQILQRRTQVIQIESEGKGSTFAKASFSTSDTRTDIDINDPNFWQKWAKKADFSVDDAGKNELIIEEPRQRKQTARYGNDDALMEMSELESSSNSDDEDDEEGGRGKGKGKKGRKPKKRKGSDDDYASDDGEGFSRSDCFKVEKNLLVYGWGRWKDILCHGRFKKRMADKDVENISRALLIYSLQQYKGDEKIKEFIWDLISPSSDGSLKNHSGLSAPVPRGRKGKGKKKDGKVDTQPSEPDYSRMKNCDPEVVLRDPGYRRHLHRHANKVLLRVRLLYYLKEEIIGDAAEKVFQDAPVGEIDIPQPMAEGDLPKSWWDEECDRSLLIGVFKHGYEKYNMMRQDPALCFLSRCGPPDGAALAAEQNDDDGDDLDESKIKEDDEDTMGSLPENKKPESKTDGKVSPAPVDGEGDDKLPWLTASDLNTRLRRIITGYQRNHKRMLMKNAQKARKMEKRERFEIALREREQRLNYQQWSVPDPYGLATQHRWSRREETDFYRVISSFGVEFDLVTGRYKWDRFRQLARLEKKFDDTLTEYFQAFYHMCMRVCKKFKNDDDALPPNNIYVEPITEERASRCLARIDLLNKIRAETLNHPKLEERIKLCQPSYDLPSWWVCGKHDKELLIGAARHGVVRTDYYFLLDSQLSFQDVLRNKTAQVASPSQCSSPLPSKVKEENGGLNIKKETDTVDKKDIEMKDIKEEKDVCKEEKDVCKEEKDACKEEMDVCKEEKEVCKEEKAEESSSKTVCDDDEDTVTSPKIEEMKEEMEESSPAVKEEKDVVKKEEDTCEESEEKSPLKNEKSNVKKSPLKSGVDAIEEIIKSEIARSEEEERSAHKIKENGEDEVLDLKLVKKEKDGELRISKEDTPKKSYDDEELEKYMTKQDDFEGESMISDSFPHSSSINWPKDRVVFHRLEHICYCVEHGEWPFPKRMSYIPMNYDSRSATPIGSSTPRDDPDHSHSDAGDSVYDGIKGDGLKMTFHKRRGQGRNFEGLSRVSQLMNQSGASSDNDSTSDTLTPRSQVAGLSPPCFSPHHYLFPPQQTPADLLNGAGPDLDPELLRRSMLEHSLYFGDRRGRRGRKRKAEKMAEIAMAEALARRQQARSTSGIDGAIDAESRIPVVNLEDGSRLSGDEAPMRKDIEKFLDEHPGYMIDKPSESSLLEDNEYTEISRKGRKPKVDPALLDPGKITGEENVSVVNRLTGKKITGAKAPPMRYLAEWLEQNPFYDVDPKWADLVKAKGNLPKNLLSRVIQPNLERRRGRPRESSLSQSVLGDSPFSSASMAGLSGFPGMGLMSSFNKLPLGMPFGALPNFSMSNPMMGLAGFMPGFTPPSLGKEAESKKEKHSPSSKKESSSSRHESKSPSSSQTPHPSFPFLYNPLMLMSNPLLAAQAQGLNFSLPSTLPSSFAALAQSNMMNGKGDSDLEDREPGEVGGRFGRGDPKDQDVAQDLSVRVEAHSHHSKSRHLDTSQERRSKDRLSISSLDDQDQPTDLSMKSKSKESPARDSHRDGNEPKDFTKTKNKIQGSFKLNKIVDTLKDKVNKMEDKVVSGREKKDRKSKLDSILMKIAKEKDVSVSALNDMDVVDTSAKTANSEKSGKSSVSDDSENGQTESGDVDKDSS</sequence>
<dbReference type="CDD" id="cd18668">
    <property type="entry name" value="CD1_tandem_CHD5-9_like"/>
    <property type="match status" value="1"/>
</dbReference>
<dbReference type="SUPFAM" id="SSF54160">
    <property type="entry name" value="Chromo domain-like"/>
    <property type="match status" value="2"/>
</dbReference>
<feature type="compositionally biased region" description="Polar residues" evidence="12">
    <location>
        <begin position="455"/>
        <end position="487"/>
    </location>
</feature>
<dbReference type="SMART" id="SM00490">
    <property type="entry name" value="HELICc"/>
    <property type="match status" value="1"/>
</dbReference>
<keyword evidence="9" id="KW-0804">Transcription</keyword>
<dbReference type="SUPFAM" id="SSF52540">
    <property type="entry name" value="P-loop containing nucleoside triphosphate hydrolases"/>
    <property type="match status" value="2"/>
</dbReference>
<dbReference type="InterPro" id="IPR023780">
    <property type="entry name" value="Chromo_domain"/>
</dbReference>
<evidence type="ECO:0000256" key="6">
    <source>
        <dbReference type="ARBA" id="ARBA00022853"/>
    </source>
</evidence>
<dbReference type="Gene3D" id="3.40.5.120">
    <property type="match status" value="2"/>
</dbReference>
<keyword evidence="10" id="KW-0539">Nucleus</keyword>
<dbReference type="PROSITE" id="PS51192">
    <property type="entry name" value="HELICASE_ATP_BIND_1"/>
    <property type="match status" value="1"/>
</dbReference>
<dbReference type="PROSITE" id="PS50013">
    <property type="entry name" value="CHROMO_2"/>
    <property type="match status" value="2"/>
</dbReference>
<keyword evidence="8" id="KW-0238">DNA-binding</keyword>
<feature type="compositionally biased region" description="Polar residues" evidence="12">
    <location>
        <begin position="3280"/>
        <end position="3305"/>
    </location>
</feature>
<keyword evidence="5" id="KW-0067">ATP-binding</keyword>
<gene>
    <name evidence="16" type="ORF">FSP39_022463</name>
</gene>
<keyword evidence="3" id="KW-0547">Nucleotide-binding</keyword>
<feature type="domain" description="Helicase C-terminal" evidence="15">
    <location>
        <begin position="1504"/>
        <end position="1673"/>
    </location>
</feature>
<feature type="region of interest" description="Disordered" evidence="12">
    <location>
        <begin position="1783"/>
        <end position="1828"/>
    </location>
</feature>
<dbReference type="InterPro" id="IPR038718">
    <property type="entry name" value="SNF2-like_sf"/>
</dbReference>
<feature type="compositionally biased region" description="Polar residues" evidence="12">
    <location>
        <begin position="428"/>
        <end position="449"/>
    </location>
</feature>
<evidence type="ECO:0000256" key="3">
    <source>
        <dbReference type="ARBA" id="ARBA00022741"/>
    </source>
</evidence>
<accession>A0AA88XQ95</accession>
<feature type="compositionally biased region" description="Polar residues" evidence="12">
    <location>
        <begin position="3172"/>
        <end position="3188"/>
    </location>
</feature>
<dbReference type="Gene3D" id="2.40.50.40">
    <property type="match status" value="2"/>
</dbReference>
<feature type="compositionally biased region" description="Basic and acidic residues" evidence="12">
    <location>
        <begin position="2488"/>
        <end position="2498"/>
    </location>
</feature>
<dbReference type="FunFam" id="3.40.50.300:FF:000015">
    <property type="entry name" value="chromodomain-helicase-DNA-binding protein 9 isoform X1"/>
    <property type="match status" value="1"/>
</dbReference>
<dbReference type="SMART" id="SM00298">
    <property type="entry name" value="CHROMO"/>
    <property type="match status" value="2"/>
</dbReference>
<dbReference type="InterPro" id="IPR049730">
    <property type="entry name" value="SNF2/RAD54-like_C"/>
</dbReference>
<feature type="compositionally biased region" description="Basic and acidic residues" evidence="12">
    <location>
        <begin position="3227"/>
        <end position="3253"/>
    </location>
</feature>
<comment type="caution">
    <text evidence="16">The sequence shown here is derived from an EMBL/GenBank/DDBJ whole genome shotgun (WGS) entry which is preliminary data.</text>
</comment>
<dbReference type="Pfam" id="PF00176">
    <property type="entry name" value="SNF2-rel_dom"/>
    <property type="match status" value="1"/>
</dbReference>
<name>A0AA88XQ95_PINIB</name>
<evidence type="ECO:0000256" key="2">
    <source>
        <dbReference type="ARBA" id="ARBA00022737"/>
    </source>
</evidence>
<feature type="domain" description="Chromo" evidence="13">
    <location>
        <begin position="989"/>
        <end position="1069"/>
    </location>
</feature>
<keyword evidence="17" id="KW-1185">Reference proteome</keyword>
<feature type="compositionally biased region" description="Basic and acidic residues" evidence="12">
    <location>
        <begin position="3029"/>
        <end position="3054"/>
    </location>
</feature>